<feature type="chain" id="PRO_5045581064" description="YD repeat-containing protein" evidence="1">
    <location>
        <begin position="20"/>
        <end position="322"/>
    </location>
</feature>
<evidence type="ECO:0000313" key="2">
    <source>
        <dbReference type="EMBL" id="QYJ67443.1"/>
    </source>
</evidence>
<evidence type="ECO:0000256" key="1">
    <source>
        <dbReference type="SAM" id="SignalP"/>
    </source>
</evidence>
<dbReference type="PROSITE" id="PS51257">
    <property type="entry name" value="PROKAR_LIPOPROTEIN"/>
    <property type="match status" value="1"/>
</dbReference>
<protein>
    <recommendedName>
        <fullName evidence="4">YD repeat-containing protein</fullName>
    </recommendedName>
</protein>
<name>A0ABX8V3M2_9FLAO</name>
<reference evidence="2 3" key="1">
    <citation type="submission" date="2021-07" db="EMBL/GenBank/DDBJ databases">
        <title>Flavobacterium WSW3-B6 sp.nov, isolated from seaweed.</title>
        <authorList>
            <person name="Muhammad N."/>
            <person name="Ho H."/>
            <person name="Lee Y.-J."/>
            <person name="Nguyen T."/>
            <person name="Ho J."/>
            <person name="Kim S.-G."/>
        </authorList>
    </citation>
    <scope>NUCLEOTIDE SEQUENCE [LARGE SCALE GENOMIC DNA]</scope>
    <source>
        <strain evidence="2 3">WSW3-B6</strain>
    </source>
</reference>
<proteinExistence type="predicted"/>
<organism evidence="2 3">
    <name type="scientific">Flavobacterium litorale</name>
    <dbReference type="NCBI Taxonomy" id="2856519"/>
    <lineage>
        <taxon>Bacteria</taxon>
        <taxon>Pseudomonadati</taxon>
        <taxon>Bacteroidota</taxon>
        <taxon>Flavobacteriia</taxon>
        <taxon>Flavobacteriales</taxon>
        <taxon>Flavobacteriaceae</taxon>
        <taxon>Flavobacterium</taxon>
    </lineage>
</organism>
<feature type="signal peptide" evidence="1">
    <location>
        <begin position="1"/>
        <end position="19"/>
    </location>
</feature>
<dbReference type="RefSeq" id="WP_220639788.1">
    <property type="nucleotide sequence ID" value="NZ_CP080429.1"/>
</dbReference>
<dbReference type="EMBL" id="CP080429">
    <property type="protein sequence ID" value="QYJ67443.1"/>
    <property type="molecule type" value="Genomic_DNA"/>
</dbReference>
<keyword evidence="1" id="KW-0732">Signal</keyword>
<gene>
    <name evidence="2" type="ORF">K1I41_07700</name>
</gene>
<accession>A0ABX8V3M2</accession>
<sequence>MKIRLLLSLIMLFFISCSSDDTTTPTDENNTVEKHIKEIAKYSTNLDGEIIYVGLKKYENGVPIEHYSGYNSDGSFNIQVLYTYDNESRLMEMEMIYSDRTTDFTFEYDTLGRLISKNRITQSSNGVSQTIDHSDFDYSNSNQIIESYTHSHTDSGPGQYYSGQSIMYLDDEGYVYKTGSSENSEFIEATYQNGNIISISKFQYDESTASYIESILRSYVYDTETEVRGEYNYSNITSNSVFLGLETNLFGSNKANAALFNGGVSDRMINYPIQFLRSDGIYWGHPSHTKVYEFDSDGYPIKVQSIIPGGEIYVEHRITYYE</sequence>
<evidence type="ECO:0000313" key="3">
    <source>
        <dbReference type="Proteomes" id="UP000825381"/>
    </source>
</evidence>
<dbReference type="Proteomes" id="UP000825381">
    <property type="component" value="Chromosome"/>
</dbReference>
<evidence type="ECO:0008006" key="4">
    <source>
        <dbReference type="Google" id="ProtNLM"/>
    </source>
</evidence>
<keyword evidence="3" id="KW-1185">Reference proteome</keyword>